<dbReference type="Proteomes" id="UP000277437">
    <property type="component" value="Chromosome"/>
</dbReference>
<reference evidence="2 3" key="1">
    <citation type="submission" date="2018-12" db="EMBL/GenBank/DDBJ databases">
        <authorList>
            <consortium name="Pathogen Informatics"/>
        </authorList>
    </citation>
    <scope>NUCLEOTIDE SEQUENCE [LARGE SCALE GENOMIC DNA]</scope>
    <source>
        <strain evidence="2 3">NCTC7357</strain>
    </source>
</reference>
<gene>
    <name evidence="2" type="ORF">NCTC7357_06189</name>
</gene>
<sequence>MASVGQRVHAVPSLSKILPPGTEGGKEFGRIVGLLLLNEAKRNDHEFNLFDDASGDFEGLDGFSRNQKSGEAVGFQYKFFPSPLSDAHRHEITTSLTNAIERNDSINLTKWVLVTPDDLKNSGTRKNGGDVAWFEKLKTKYEDVLLIEHMGHSRLQDLFLQTHHICLHYYPTLIPHGRTLQKGIKELRAQYNKNMQQRYGKIEFVGMSVYKQEALKRIPLENIYIPLSVVGERQPEEADDTYRINPLDFLAPGSKTVILGDPGSGKSTLLGFLALVGTSKGLQRRCRFTADGRLTIVITLRRYADELKKNSNLSMLDFMRDVAEADFNLTGLTLSFYEYYLESAQAIVLFDGLDELPGQNFKNTIRRRIESFTANYPGNTVVISSRLVGYEAEVRFDESYQHFRVAKLRLDDITKFIRDWYAARVPDTAERDRNANDLIKVIISRENDSIRELARNPLLLTIVALVHRIDAVLPDQRVVLYQKCTETLLNTWYRAKRNDDEIIKGRIEQRNRVRVEAIAYWMHTRSMGSEGRSVAEHKELLKFLADHVIEHEHLKDRDEAQDQAEEFLLFIKNSAGLLIEAGDGLYSFIHLTFQEYLCATYLLAFGETKGAQSIWEELNGALLNPRWREVVRLLIASLKSTPAKSFYIDRLIESEHSNLRDTSLLLNGLIRDSIEPAEARAEEIFSIVIKALMAFDEQQDIVDLTQSFETLTLKNPGYLDRAMSAWSDCFHRANIDEKALLVLIRRLIGLPQIEHAELEKLVLPLERKLLLINIIHGMNLEGGPAAAMEILSKIQSIWASQNAEANAASAVCVGLAMLLDPTKSSEKIFNHELSMLFTSNHGPHHDYGLNLVAIAGAVTNLHPSFELALRNALGPSAGRTKKTVKGIFSPTAREWLSRRDIRGKTIAKFYRAFEENIDSNNAIDFGEEPDHPRRRKSLEIIDVRQDYRHYMNSKKDLYWERLSATEIVSQYVPQALELSFDIKLSPIWREALEQSVHEFIPTVFSKYFNPEEWALLSARLSNNQPSESDFYHAAWLVLFDIWVYLRQGYPSEIDTPLADILRAVSTSTNPTIMLAVALRNCFVGSNNAAVEFCDLISNNEEIASILASIGWPTDEQIENATVKDPVRRRPRVPVA</sequence>
<dbReference type="EMBL" id="LR134334">
    <property type="protein sequence ID" value="VEF77781.1"/>
    <property type="molecule type" value="Genomic_DNA"/>
</dbReference>
<dbReference type="InterPro" id="IPR007111">
    <property type="entry name" value="NACHT_NTPase"/>
</dbReference>
<name>A0AAX3G5S4_9PSED</name>
<dbReference type="SUPFAM" id="SSF52540">
    <property type="entry name" value="P-loop containing nucleoside triphosphate hydrolases"/>
    <property type="match status" value="1"/>
</dbReference>
<dbReference type="AlphaFoldDB" id="A0AAX3G5S4"/>
<organism evidence="2 3">
    <name type="scientific">Pseudomonas chlororaphis</name>
    <dbReference type="NCBI Taxonomy" id="587753"/>
    <lineage>
        <taxon>Bacteria</taxon>
        <taxon>Pseudomonadati</taxon>
        <taxon>Pseudomonadota</taxon>
        <taxon>Gammaproteobacteria</taxon>
        <taxon>Pseudomonadales</taxon>
        <taxon>Pseudomonadaceae</taxon>
        <taxon>Pseudomonas</taxon>
    </lineage>
</organism>
<dbReference type="PROSITE" id="PS50837">
    <property type="entry name" value="NACHT"/>
    <property type="match status" value="1"/>
</dbReference>
<evidence type="ECO:0000259" key="1">
    <source>
        <dbReference type="PROSITE" id="PS50837"/>
    </source>
</evidence>
<dbReference type="Gene3D" id="3.40.50.300">
    <property type="entry name" value="P-loop containing nucleotide triphosphate hydrolases"/>
    <property type="match status" value="1"/>
</dbReference>
<accession>A0AAX3G5S4</accession>
<dbReference type="PANTHER" id="PTHR46844">
    <property type="entry name" value="SLR5058 PROTEIN"/>
    <property type="match status" value="1"/>
</dbReference>
<dbReference type="Pfam" id="PF05729">
    <property type="entry name" value="NACHT"/>
    <property type="match status" value="1"/>
</dbReference>
<dbReference type="PANTHER" id="PTHR46844:SF1">
    <property type="entry name" value="SLR5058 PROTEIN"/>
    <property type="match status" value="1"/>
</dbReference>
<evidence type="ECO:0000313" key="2">
    <source>
        <dbReference type="EMBL" id="VEF77781.1"/>
    </source>
</evidence>
<dbReference type="InterPro" id="IPR027417">
    <property type="entry name" value="P-loop_NTPase"/>
</dbReference>
<proteinExistence type="predicted"/>
<feature type="domain" description="NACHT" evidence="1">
    <location>
        <begin position="254"/>
        <end position="386"/>
    </location>
</feature>
<protein>
    <submittedName>
        <fullName evidence="2">Signal transduction protein</fullName>
    </submittedName>
</protein>
<evidence type="ECO:0000313" key="3">
    <source>
        <dbReference type="Proteomes" id="UP000277437"/>
    </source>
</evidence>